<accession>A0ABS3DJL6</accession>
<protein>
    <submittedName>
        <fullName evidence="1">Uncharacterized protein</fullName>
    </submittedName>
</protein>
<dbReference type="RefSeq" id="WP_207055815.1">
    <property type="nucleotide sequence ID" value="NZ_JAFIMU010000009.1"/>
</dbReference>
<comment type="caution">
    <text evidence="1">The sequence shown here is derived from an EMBL/GenBank/DDBJ whole genome shotgun (WGS) entry which is preliminary data.</text>
</comment>
<reference evidence="1 2" key="1">
    <citation type="submission" date="2021-02" db="EMBL/GenBank/DDBJ databases">
        <title>De Novo genome assembly of isolated myxobacteria.</title>
        <authorList>
            <person name="Stevens D.C."/>
        </authorList>
    </citation>
    <scope>NUCLEOTIDE SEQUENCE [LARGE SCALE GENOMIC DNA]</scope>
    <source>
        <strain evidence="1 2">ATCC 29039</strain>
    </source>
</reference>
<dbReference type="EMBL" id="JAFIMU010000009">
    <property type="protein sequence ID" value="MBN8231506.1"/>
    <property type="molecule type" value="Genomic_DNA"/>
</dbReference>
<evidence type="ECO:0000313" key="1">
    <source>
        <dbReference type="EMBL" id="MBN8231506.1"/>
    </source>
</evidence>
<sequence length="280" mass="30759">MSIRYGLVELYVEIPERRFQSLSDALVRTIQRQSEKRLSDVLKILRAPETQRLDLIEFPGWTLVGEKVPEEVIAASGGRTVVLEMLPTEQSDSASGKRGVKGGAFKDEGARSPITWRTHVIHKGGVLGPVVQMLVTSGDAGKRNAPTEKMREFKSALSSGARSWETRASLWVCGEVNALYGNGDEIEPRVPDLPLDWRLIANPSHRPSKLPAMQAKRAYLSSKGLLLMTANTHSQWRDASGTSRHGGYVAAQVFHKGRRLGREELSATSIGAHRLLTAAS</sequence>
<gene>
    <name evidence="1" type="ORF">JYK02_28735</name>
</gene>
<proteinExistence type="predicted"/>
<evidence type="ECO:0000313" key="2">
    <source>
        <dbReference type="Proteomes" id="UP000664052"/>
    </source>
</evidence>
<name>A0ABS3DJL6_9BACT</name>
<dbReference type="Proteomes" id="UP000664052">
    <property type="component" value="Unassembled WGS sequence"/>
</dbReference>
<keyword evidence="2" id="KW-1185">Reference proteome</keyword>
<organism evidence="1 2">
    <name type="scientific">Corallococcus macrosporus</name>
    <dbReference type="NCBI Taxonomy" id="35"/>
    <lineage>
        <taxon>Bacteria</taxon>
        <taxon>Pseudomonadati</taxon>
        <taxon>Myxococcota</taxon>
        <taxon>Myxococcia</taxon>
        <taxon>Myxococcales</taxon>
        <taxon>Cystobacterineae</taxon>
        <taxon>Myxococcaceae</taxon>
        <taxon>Corallococcus</taxon>
    </lineage>
</organism>